<organism evidence="7 8">
    <name type="scientific">Vulcanisaeta souniana JCM 11219</name>
    <dbReference type="NCBI Taxonomy" id="1293586"/>
    <lineage>
        <taxon>Archaea</taxon>
        <taxon>Thermoproteota</taxon>
        <taxon>Thermoprotei</taxon>
        <taxon>Thermoproteales</taxon>
        <taxon>Thermoproteaceae</taxon>
        <taxon>Vulcanisaeta</taxon>
    </lineage>
</organism>
<dbReference type="PANTHER" id="PTHR37311">
    <property type="entry name" value="2-PHOSPHOSULFOLACTATE PHOSPHATASE-RELATED"/>
    <property type="match status" value="1"/>
</dbReference>
<evidence type="ECO:0000256" key="4">
    <source>
        <dbReference type="ARBA" id="ARBA00022801"/>
    </source>
</evidence>
<gene>
    <name evidence="7" type="ORF">GCM10007112_16590</name>
</gene>
<keyword evidence="4" id="KW-0378">Hydrolase</keyword>
<dbReference type="GO" id="GO:0000287">
    <property type="term" value="F:magnesium ion binding"/>
    <property type="evidence" value="ECO:0007669"/>
    <property type="project" value="InterPro"/>
</dbReference>
<dbReference type="Pfam" id="PF04029">
    <property type="entry name" value="2-ph_phosp"/>
    <property type="match status" value="1"/>
</dbReference>
<dbReference type="RefSeq" id="WP_188603517.1">
    <property type="nucleotide sequence ID" value="NZ_AP026830.1"/>
</dbReference>
<evidence type="ECO:0000313" key="8">
    <source>
        <dbReference type="Proteomes" id="UP000657075"/>
    </source>
</evidence>
<keyword evidence="5" id="KW-0460">Magnesium</keyword>
<evidence type="ECO:0000256" key="6">
    <source>
        <dbReference type="ARBA" id="ARBA00033711"/>
    </source>
</evidence>
<sequence>MNRVSMGTCMNKMHVFLSWFKDGVNPNADAYVVVDVLRFSTTVITALGIGFKRVYATPSLDKALALSRARDIPLAAEVEGIKPPMANLDNSPFEILSIGGTYVGSGRKELVIRSTAGALLTITLAKINVNTYIGSTINASALARKLMEKGYGTINIACAGYKAKEFAIEDLIGAGAIIHEIMKLCNDITLNEEGLAAYYLYKSVSNSLKEVFSQSKSGKIVLSTGHDHDIEIASDVNSSITVPKVTGISEDEIAIIERI</sequence>
<protein>
    <recommendedName>
        <fullName evidence="3">2-phosphosulfolactate phosphatase</fullName>
        <ecNumber evidence="3">3.1.3.71</ecNumber>
    </recommendedName>
</protein>
<evidence type="ECO:0000313" key="7">
    <source>
        <dbReference type="EMBL" id="GGI80470.1"/>
    </source>
</evidence>
<proteinExistence type="inferred from homology"/>
<dbReference type="GO" id="GO:0050545">
    <property type="term" value="F:sulfopyruvate decarboxylase activity"/>
    <property type="evidence" value="ECO:0007669"/>
    <property type="project" value="TreeGrafter"/>
</dbReference>
<reference evidence="7" key="1">
    <citation type="journal article" date="2014" name="Int. J. Syst. Evol. Microbiol.">
        <title>Complete genome sequence of Corynebacterium casei LMG S-19264T (=DSM 44701T), isolated from a smear-ripened cheese.</title>
        <authorList>
            <consortium name="US DOE Joint Genome Institute (JGI-PGF)"/>
            <person name="Walter F."/>
            <person name="Albersmeier A."/>
            <person name="Kalinowski J."/>
            <person name="Ruckert C."/>
        </authorList>
    </citation>
    <scope>NUCLEOTIDE SEQUENCE</scope>
    <source>
        <strain evidence="7">JCM 11219</strain>
    </source>
</reference>
<dbReference type="OrthoDB" id="233938at2157"/>
<accession>A0A830EIN3</accession>
<comment type="cofactor">
    <cofactor evidence="1">
        <name>Mg(2+)</name>
        <dbReference type="ChEBI" id="CHEBI:18420"/>
    </cofactor>
</comment>
<dbReference type="InterPro" id="IPR005238">
    <property type="entry name" value="ComB-like"/>
</dbReference>
<dbReference type="AlphaFoldDB" id="A0A830EIN3"/>
<dbReference type="EC" id="3.1.3.71" evidence="3"/>
<dbReference type="InterPro" id="IPR036702">
    <property type="entry name" value="ComB-like_sf"/>
</dbReference>
<name>A0A830EIN3_9CREN</name>
<comment type="catalytic activity">
    <reaction evidence="6">
        <text>(2R)-O-phospho-3-sulfolactate + H2O = (2R)-3-sulfolactate + phosphate</text>
        <dbReference type="Rhea" id="RHEA:23416"/>
        <dbReference type="ChEBI" id="CHEBI:15377"/>
        <dbReference type="ChEBI" id="CHEBI:15597"/>
        <dbReference type="ChEBI" id="CHEBI:43474"/>
        <dbReference type="ChEBI" id="CHEBI:58738"/>
        <dbReference type="EC" id="3.1.3.71"/>
    </reaction>
</comment>
<evidence type="ECO:0000256" key="2">
    <source>
        <dbReference type="ARBA" id="ARBA00009997"/>
    </source>
</evidence>
<dbReference type="PANTHER" id="PTHR37311:SF1">
    <property type="entry name" value="2-PHOSPHOSULFOLACTATE PHOSPHATASE-RELATED"/>
    <property type="match status" value="1"/>
</dbReference>
<dbReference type="EMBL" id="BMNM01000006">
    <property type="protein sequence ID" value="GGI80470.1"/>
    <property type="molecule type" value="Genomic_DNA"/>
</dbReference>
<evidence type="ECO:0000256" key="1">
    <source>
        <dbReference type="ARBA" id="ARBA00001946"/>
    </source>
</evidence>
<evidence type="ECO:0000256" key="3">
    <source>
        <dbReference type="ARBA" id="ARBA00012953"/>
    </source>
</evidence>
<dbReference type="Proteomes" id="UP000657075">
    <property type="component" value="Unassembled WGS sequence"/>
</dbReference>
<evidence type="ECO:0000256" key="5">
    <source>
        <dbReference type="ARBA" id="ARBA00022842"/>
    </source>
</evidence>
<dbReference type="GeneID" id="76205698"/>
<dbReference type="SUPFAM" id="SSF142823">
    <property type="entry name" value="ComB-like"/>
    <property type="match status" value="1"/>
</dbReference>
<comment type="caution">
    <text evidence="7">The sequence shown here is derived from an EMBL/GenBank/DDBJ whole genome shotgun (WGS) entry which is preliminary data.</text>
</comment>
<comment type="similarity">
    <text evidence="2">Belongs to the ComB family.</text>
</comment>
<dbReference type="GO" id="GO:0050532">
    <property type="term" value="F:2-phosphosulfolactate phosphatase activity"/>
    <property type="evidence" value="ECO:0007669"/>
    <property type="project" value="UniProtKB-EC"/>
</dbReference>
<reference evidence="7" key="2">
    <citation type="submission" date="2020-09" db="EMBL/GenBank/DDBJ databases">
        <authorList>
            <person name="Sun Q."/>
            <person name="Ohkuma M."/>
        </authorList>
    </citation>
    <scope>NUCLEOTIDE SEQUENCE</scope>
    <source>
        <strain evidence="7">JCM 11219</strain>
    </source>
</reference>
<dbReference type="Gene3D" id="3.90.1560.10">
    <property type="entry name" value="ComB-like"/>
    <property type="match status" value="1"/>
</dbReference>